<dbReference type="Proteomes" id="UP001156702">
    <property type="component" value="Unassembled WGS sequence"/>
</dbReference>
<name>A0ABQ5Z8T3_9HYPH</name>
<reference evidence="2" key="1">
    <citation type="journal article" date="2019" name="Int. J. Syst. Evol. Microbiol.">
        <title>The Global Catalogue of Microorganisms (GCM) 10K type strain sequencing project: providing services to taxonomists for standard genome sequencing and annotation.</title>
        <authorList>
            <consortium name="The Broad Institute Genomics Platform"/>
            <consortium name="The Broad Institute Genome Sequencing Center for Infectious Disease"/>
            <person name="Wu L."/>
            <person name="Ma J."/>
        </authorList>
    </citation>
    <scope>NUCLEOTIDE SEQUENCE [LARGE SCALE GENOMIC DNA]</scope>
    <source>
        <strain evidence="2">NBRC 102122</strain>
    </source>
</reference>
<protein>
    <submittedName>
        <fullName evidence="1">Uncharacterized protein</fullName>
    </submittedName>
</protein>
<organism evidence="1 2">
    <name type="scientific">Shinella yambaruensis</name>
    <dbReference type="NCBI Taxonomy" id="415996"/>
    <lineage>
        <taxon>Bacteria</taxon>
        <taxon>Pseudomonadati</taxon>
        <taxon>Pseudomonadota</taxon>
        <taxon>Alphaproteobacteria</taxon>
        <taxon>Hyphomicrobiales</taxon>
        <taxon>Rhizobiaceae</taxon>
        <taxon>Shinella</taxon>
    </lineage>
</organism>
<evidence type="ECO:0000313" key="2">
    <source>
        <dbReference type="Proteomes" id="UP001156702"/>
    </source>
</evidence>
<comment type="caution">
    <text evidence="1">The sequence shown here is derived from an EMBL/GenBank/DDBJ whole genome shotgun (WGS) entry which is preliminary data.</text>
</comment>
<proteinExistence type="predicted"/>
<gene>
    <name evidence="1" type="ORF">GCM10007923_04190</name>
</gene>
<evidence type="ECO:0000313" key="1">
    <source>
        <dbReference type="EMBL" id="GLR49214.1"/>
    </source>
</evidence>
<accession>A0ABQ5Z8T3</accession>
<dbReference type="EMBL" id="BSOP01000004">
    <property type="protein sequence ID" value="GLR49214.1"/>
    <property type="molecule type" value="Genomic_DNA"/>
</dbReference>
<keyword evidence="2" id="KW-1185">Reference proteome</keyword>
<sequence length="174" mass="20123">MGNYFEVWGPFELPRNTEEMRPRVKELLAESEYNDGVDCAIGCYSFCLQHGKTIKPWYVGMTVARAGLLSEAFQEHKLENYRDVLNTRRGKPLIFFFALLTDEGRFAFGSSHRQKILWLEDTLMGMAFSRNPEILNIKGMRWRREIVVNGLMGEKVRGRPPQGVMQARRAFLGD</sequence>